<dbReference type="KEGG" id="ppel:H6H00_30465"/>
<dbReference type="Proteomes" id="UP000515728">
    <property type="component" value="Chromosome"/>
</dbReference>
<keyword evidence="4" id="KW-1185">Reference proteome</keyword>
<dbReference type="GO" id="GO:0046872">
    <property type="term" value="F:metal ion binding"/>
    <property type="evidence" value="ECO:0007669"/>
    <property type="project" value="InterPro"/>
</dbReference>
<name>A0A7G7MHP8_9PSEU</name>
<organism evidence="3 4">
    <name type="scientific">Pseudonocardia petroleophila</name>
    <dbReference type="NCBI Taxonomy" id="37331"/>
    <lineage>
        <taxon>Bacteria</taxon>
        <taxon>Bacillati</taxon>
        <taxon>Actinomycetota</taxon>
        <taxon>Actinomycetes</taxon>
        <taxon>Pseudonocardiales</taxon>
        <taxon>Pseudonocardiaceae</taxon>
        <taxon>Pseudonocardia</taxon>
    </lineage>
</organism>
<dbReference type="NCBIfam" id="TIGR03083">
    <property type="entry name" value="maleylpyruvate isomerase family mycothiol-dependent enzyme"/>
    <property type="match status" value="1"/>
</dbReference>
<protein>
    <submittedName>
        <fullName evidence="3">Maleylpyruvate isomerase family mycothiol-dependent enzyme</fullName>
    </submittedName>
</protein>
<evidence type="ECO:0000313" key="4">
    <source>
        <dbReference type="Proteomes" id="UP000515728"/>
    </source>
</evidence>
<dbReference type="InterPro" id="IPR017517">
    <property type="entry name" value="Maleyloyr_isom"/>
</dbReference>
<evidence type="ECO:0000313" key="3">
    <source>
        <dbReference type="EMBL" id="QNG52309.1"/>
    </source>
</evidence>
<dbReference type="Pfam" id="PF07398">
    <property type="entry name" value="MDMPI_C"/>
    <property type="match status" value="1"/>
</dbReference>
<gene>
    <name evidence="3" type="ORF">H6H00_30465</name>
</gene>
<dbReference type="GO" id="GO:0005886">
    <property type="term" value="C:plasma membrane"/>
    <property type="evidence" value="ECO:0007669"/>
    <property type="project" value="TreeGrafter"/>
</dbReference>
<feature type="domain" description="MDMPI C-terminal" evidence="1">
    <location>
        <begin position="137"/>
        <end position="235"/>
    </location>
</feature>
<dbReference type="InterPro" id="IPR024344">
    <property type="entry name" value="MDMPI_metal-binding"/>
</dbReference>
<dbReference type="SUPFAM" id="SSF109854">
    <property type="entry name" value="DinB/YfiT-like putative metalloenzymes"/>
    <property type="match status" value="1"/>
</dbReference>
<evidence type="ECO:0000259" key="1">
    <source>
        <dbReference type="Pfam" id="PF07398"/>
    </source>
</evidence>
<dbReference type="InterPro" id="IPR034660">
    <property type="entry name" value="DinB/YfiT-like"/>
</dbReference>
<dbReference type="Pfam" id="PF11716">
    <property type="entry name" value="MDMPI_N"/>
    <property type="match status" value="1"/>
</dbReference>
<evidence type="ECO:0000259" key="2">
    <source>
        <dbReference type="Pfam" id="PF11716"/>
    </source>
</evidence>
<accession>A0A7G7MHP8</accession>
<sequence>MDHAAALVDQNRLLADLVRDAPADTAVPTCPGWTLQQLVRHVGRGDRWAATIVRTGAFVDPREVAGGKPGDDVVGWLHESPRTLLDAVDGTGPDVPVWTFLGPRPAAWWIRRRLHESTVHRADAALALGVPYDIEPELAADGLSEWIALLAERSDGGDPPLAAGTVLHLHATDDGLGEAGEWLVRGTDGGGVEWEHGHGKGAAAVRGTAADLLLAVTRRVPASRVEVLGDAAVLDTWLERTSF</sequence>
<dbReference type="AlphaFoldDB" id="A0A7G7MHP8"/>
<dbReference type="GO" id="GO:0016853">
    <property type="term" value="F:isomerase activity"/>
    <property type="evidence" value="ECO:0007669"/>
    <property type="project" value="UniProtKB-KW"/>
</dbReference>
<dbReference type="EMBL" id="CP060131">
    <property type="protein sequence ID" value="QNG52309.1"/>
    <property type="molecule type" value="Genomic_DNA"/>
</dbReference>
<keyword evidence="3" id="KW-0413">Isomerase</keyword>
<dbReference type="RefSeq" id="WP_185719059.1">
    <property type="nucleotide sequence ID" value="NZ_BAAAWI010000001.1"/>
</dbReference>
<reference evidence="3 4" key="1">
    <citation type="submission" date="2020-08" db="EMBL/GenBank/DDBJ databases">
        <authorList>
            <person name="Mo P."/>
        </authorList>
    </citation>
    <scope>NUCLEOTIDE SEQUENCE [LARGE SCALE GENOMIC DNA]</scope>
    <source>
        <strain evidence="3 4">CGMCC 4.1532</strain>
    </source>
</reference>
<dbReference type="InterPro" id="IPR010872">
    <property type="entry name" value="MDMPI_C-term_domain"/>
</dbReference>
<proteinExistence type="predicted"/>
<feature type="domain" description="Mycothiol-dependent maleylpyruvate isomerase metal-binding" evidence="2">
    <location>
        <begin position="6"/>
        <end position="125"/>
    </location>
</feature>
<dbReference type="PANTHER" id="PTHR40758:SF1">
    <property type="entry name" value="CONSERVED PROTEIN"/>
    <property type="match status" value="1"/>
</dbReference>
<dbReference type="PANTHER" id="PTHR40758">
    <property type="entry name" value="CONSERVED PROTEIN"/>
    <property type="match status" value="1"/>
</dbReference>